<dbReference type="RefSeq" id="WP_084330522.1">
    <property type="nucleotide sequence ID" value="NZ_JACHIB010000014.1"/>
</dbReference>
<keyword evidence="4 14" id="KW-1134">Transmembrane beta strand</keyword>
<dbReference type="Gene3D" id="2.170.130.10">
    <property type="entry name" value="TonB-dependent receptor, plug domain"/>
    <property type="match status" value="1"/>
</dbReference>
<comment type="similarity">
    <text evidence="2 14 15">Belongs to the TonB-dependent receptor family.</text>
</comment>
<keyword evidence="5" id="KW-0410">Iron transport</keyword>
<evidence type="ECO:0000256" key="8">
    <source>
        <dbReference type="ARBA" id="ARBA00023004"/>
    </source>
</evidence>
<reference evidence="19 20" key="1">
    <citation type="submission" date="2020-08" db="EMBL/GenBank/DDBJ databases">
        <title>Genomic Encyclopedia of Type Strains, Phase IV (KMG-IV): sequencing the most valuable type-strain genomes for metagenomic binning, comparative biology and taxonomic classification.</title>
        <authorList>
            <person name="Goeker M."/>
        </authorList>
    </citation>
    <scope>NUCLEOTIDE SEQUENCE [LARGE SCALE GENOMIC DNA]</scope>
    <source>
        <strain evidence="19 20">DSM 12141</strain>
    </source>
</reference>
<comment type="caution">
    <text evidence="19">The sequence shown here is derived from an EMBL/GenBank/DDBJ whole genome shotgun (WGS) entry which is preliminary data.</text>
</comment>
<dbReference type="SUPFAM" id="SSF56935">
    <property type="entry name" value="Porins"/>
    <property type="match status" value="1"/>
</dbReference>
<feature type="signal peptide" evidence="16">
    <location>
        <begin position="1"/>
        <end position="29"/>
    </location>
</feature>
<dbReference type="Pfam" id="PF00593">
    <property type="entry name" value="TonB_dep_Rec_b-barrel"/>
    <property type="match status" value="1"/>
</dbReference>
<feature type="domain" description="TonB-dependent receptor-like beta-barrel" evidence="17">
    <location>
        <begin position="258"/>
        <end position="686"/>
    </location>
</feature>
<evidence type="ECO:0000313" key="19">
    <source>
        <dbReference type="EMBL" id="MBB6084435.1"/>
    </source>
</evidence>
<dbReference type="EMBL" id="JACHIB010000014">
    <property type="protein sequence ID" value="MBB6084435.1"/>
    <property type="molecule type" value="Genomic_DNA"/>
</dbReference>
<feature type="domain" description="TonB-dependent receptor plug" evidence="18">
    <location>
        <begin position="87"/>
        <end position="184"/>
    </location>
</feature>
<dbReference type="InterPro" id="IPR036942">
    <property type="entry name" value="Beta-barrel_TonB_sf"/>
</dbReference>
<evidence type="ECO:0000259" key="18">
    <source>
        <dbReference type="Pfam" id="PF07715"/>
    </source>
</evidence>
<evidence type="ECO:0000256" key="11">
    <source>
        <dbReference type="ARBA" id="ARBA00023136"/>
    </source>
</evidence>
<dbReference type="InterPro" id="IPR010105">
    <property type="entry name" value="TonB_sidphr_rcpt"/>
</dbReference>
<dbReference type="GO" id="GO:0015891">
    <property type="term" value="P:siderophore transport"/>
    <property type="evidence" value="ECO:0007669"/>
    <property type="project" value="InterPro"/>
</dbReference>
<keyword evidence="12 19" id="KW-0675">Receptor</keyword>
<dbReference type="InterPro" id="IPR037066">
    <property type="entry name" value="Plug_dom_sf"/>
</dbReference>
<keyword evidence="10 15" id="KW-0798">TonB box</keyword>
<evidence type="ECO:0000259" key="17">
    <source>
        <dbReference type="Pfam" id="PF00593"/>
    </source>
</evidence>
<evidence type="ECO:0000256" key="2">
    <source>
        <dbReference type="ARBA" id="ARBA00009810"/>
    </source>
</evidence>
<evidence type="ECO:0000256" key="3">
    <source>
        <dbReference type="ARBA" id="ARBA00022448"/>
    </source>
</evidence>
<evidence type="ECO:0000256" key="1">
    <source>
        <dbReference type="ARBA" id="ARBA00004571"/>
    </source>
</evidence>
<evidence type="ECO:0000256" key="13">
    <source>
        <dbReference type="ARBA" id="ARBA00023237"/>
    </source>
</evidence>
<protein>
    <submittedName>
        <fullName evidence="19">Iron complex outermembrane receptor protein</fullName>
    </submittedName>
</protein>
<dbReference type="Pfam" id="PF07715">
    <property type="entry name" value="Plug"/>
    <property type="match status" value="1"/>
</dbReference>
<keyword evidence="9" id="KW-0406">Ion transport</keyword>
<evidence type="ECO:0000256" key="5">
    <source>
        <dbReference type="ARBA" id="ARBA00022496"/>
    </source>
</evidence>
<accession>A0A7W9TPD7</accession>
<organism evidence="19 20">
    <name type="scientific">Castellaniella defragrans</name>
    <name type="common">Alcaligenes defragrans</name>
    <dbReference type="NCBI Taxonomy" id="75697"/>
    <lineage>
        <taxon>Bacteria</taxon>
        <taxon>Pseudomonadati</taxon>
        <taxon>Pseudomonadota</taxon>
        <taxon>Betaproteobacteria</taxon>
        <taxon>Burkholderiales</taxon>
        <taxon>Alcaligenaceae</taxon>
        <taxon>Castellaniella</taxon>
    </lineage>
</organism>
<dbReference type="InterPro" id="IPR012910">
    <property type="entry name" value="Plug_dom"/>
</dbReference>
<dbReference type="NCBIfam" id="TIGR01783">
    <property type="entry name" value="TonB-siderophor"/>
    <property type="match status" value="1"/>
</dbReference>
<evidence type="ECO:0000256" key="7">
    <source>
        <dbReference type="ARBA" id="ARBA00022729"/>
    </source>
</evidence>
<keyword evidence="11 14" id="KW-0472">Membrane</keyword>
<name>A0A7W9TPD7_CASDE</name>
<dbReference type="GO" id="GO:0009279">
    <property type="term" value="C:cell outer membrane"/>
    <property type="evidence" value="ECO:0007669"/>
    <property type="project" value="UniProtKB-SubCell"/>
</dbReference>
<dbReference type="InterPro" id="IPR000531">
    <property type="entry name" value="Beta-barrel_TonB"/>
</dbReference>
<dbReference type="AlphaFoldDB" id="A0A7W9TPD7"/>
<evidence type="ECO:0000256" key="6">
    <source>
        <dbReference type="ARBA" id="ARBA00022692"/>
    </source>
</evidence>
<evidence type="ECO:0000313" key="20">
    <source>
        <dbReference type="Proteomes" id="UP000541136"/>
    </source>
</evidence>
<sequence>MRKSIHRLQAWAALAATGCLALASAPGHAQNAATDAANADAPAIRSGSAAPAARPEAAGAGGRAVGELDAVTVVGTVDDLQGLDFYAPNSSAVISAKDIEAQGARKLDEALQYQAGILSEPFGADNKVEWFKIRGFDASVSLDGTPTTPNGFFVWKPEIFGIESVEVLKGPNSLEFGASEPGGVVNLVTKRPHKEESLRMNAEAGHRGRLGLGIDYNGLANEAGSVYYRIVAQARRADGMQRQTDMKSYYLAPSLTIDFSERTSLTLLASIQREDGRPTNGFLPAYGTVIGTPYGKIDRRLNAGEPGFDHLKRTQASAGWLFSHTFAPDWTFMQNYRFSHLDIDQRNVFAWGSDGNRELLRGYSLTDGSTRNHYIDNRIKGRVRLGESVEILPVVGIDYLKSDTSGSNNGFGWVPNLDMFDPVYGQPFPLSAPPYELRTNQLGLYAAAQARVGSHWNFNAGIRHDRARSDGMIAGVDSGYDVSRNSVNVGAMYVSDYGVSPYVSYSESFKPIAGVDGYGNTYQPYVGKQKEAGIKLDPDWLGGTLTLAYFDVEERNALISDASNIQSQSGKRTNRGVELQGDFDLTPATRLRVSYTYNHSRQDVNGGQTVRTPLIPRHQASLWLSHRLGLPNGGALTLAAGARYNGPTEDQQYYPGETIPGYTLFDLMARYQIDRNWAVQLNARNLADKTYVSGCDFYCYYGGERTIDMQLQYQWR</sequence>
<dbReference type="InterPro" id="IPR039426">
    <property type="entry name" value="TonB-dep_rcpt-like"/>
</dbReference>
<evidence type="ECO:0000256" key="10">
    <source>
        <dbReference type="ARBA" id="ARBA00023077"/>
    </source>
</evidence>
<gene>
    <name evidence="19" type="ORF">HNR28_002480</name>
</gene>
<evidence type="ECO:0000256" key="14">
    <source>
        <dbReference type="PROSITE-ProRule" id="PRU01360"/>
    </source>
</evidence>
<proteinExistence type="inferred from homology"/>
<keyword evidence="6 14" id="KW-0812">Transmembrane</keyword>
<dbReference type="GO" id="GO:0038023">
    <property type="term" value="F:signaling receptor activity"/>
    <property type="evidence" value="ECO:0007669"/>
    <property type="project" value="InterPro"/>
</dbReference>
<evidence type="ECO:0000256" key="9">
    <source>
        <dbReference type="ARBA" id="ARBA00023065"/>
    </source>
</evidence>
<dbReference type="Gene3D" id="2.40.170.20">
    <property type="entry name" value="TonB-dependent receptor, beta-barrel domain"/>
    <property type="match status" value="1"/>
</dbReference>
<dbReference type="GO" id="GO:0015344">
    <property type="term" value="F:siderophore uptake transmembrane transporter activity"/>
    <property type="evidence" value="ECO:0007669"/>
    <property type="project" value="TreeGrafter"/>
</dbReference>
<keyword evidence="8" id="KW-0408">Iron</keyword>
<evidence type="ECO:0000256" key="12">
    <source>
        <dbReference type="ARBA" id="ARBA00023170"/>
    </source>
</evidence>
<dbReference type="PROSITE" id="PS52016">
    <property type="entry name" value="TONB_DEPENDENT_REC_3"/>
    <property type="match status" value="1"/>
</dbReference>
<feature type="chain" id="PRO_5031297506" evidence="16">
    <location>
        <begin position="30"/>
        <end position="716"/>
    </location>
</feature>
<dbReference type="PANTHER" id="PTHR32552">
    <property type="entry name" value="FERRICHROME IRON RECEPTOR-RELATED"/>
    <property type="match status" value="1"/>
</dbReference>
<evidence type="ECO:0000256" key="4">
    <source>
        <dbReference type="ARBA" id="ARBA00022452"/>
    </source>
</evidence>
<comment type="subcellular location">
    <subcellularLocation>
        <location evidence="1 14">Cell outer membrane</location>
        <topology evidence="1 14">Multi-pass membrane protein</topology>
    </subcellularLocation>
</comment>
<dbReference type="PROSITE" id="PS51257">
    <property type="entry name" value="PROKAR_LIPOPROTEIN"/>
    <property type="match status" value="1"/>
</dbReference>
<dbReference type="Proteomes" id="UP000541136">
    <property type="component" value="Unassembled WGS sequence"/>
</dbReference>
<evidence type="ECO:0000256" key="15">
    <source>
        <dbReference type="RuleBase" id="RU003357"/>
    </source>
</evidence>
<keyword evidence="3 14" id="KW-0813">Transport</keyword>
<evidence type="ECO:0000256" key="16">
    <source>
        <dbReference type="SAM" id="SignalP"/>
    </source>
</evidence>
<keyword evidence="13 14" id="KW-0998">Cell outer membrane</keyword>
<dbReference type="PANTHER" id="PTHR32552:SF68">
    <property type="entry name" value="FERRICHROME OUTER MEMBRANE TRANSPORTER_PHAGE RECEPTOR"/>
    <property type="match status" value="1"/>
</dbReference>
<dbReference type="CDD" id="cd01347">
    <property type="entry name" value="ligand_gated_channel"/>
    <property type="match status" value="1"/>
</dbReference>
<keyword evidence="7 16" id="KW-0732">Signal</keyword>